<evidence type="ECO:0000313" key="3">
    <source>
        <dbReference type="Proteomes" id="UP000784294"/>
    </source>
</evidence>
<protein>
    <submittedName>
        <fullName evidence="2">Uncharacterized protein</fullName>
    </submittedName>
</protein>
<comment type="caution">
    <text evidence="2">The sequence shown here is derived from an EMBL/GenBank/DDBJ whole genome shotgun (WGS) entry which is preliminary data.</text>
</comment>
<proteinExistence type="predicted"/>
<name>A0A448XP44_9PLAT</name>
<reference evidence="2" key="1">
    <citation type="submission" date="2018-11" db="EMBL/GenBank/DDBJ databases">
        <authorList>
            <consortium name="Pathogen Informatics"/>
        </authorList>
    </citation>
    <scope>NUCLEOTIDE SEQUENCE</scope>
</reference>
<dbReference type="Proteomes" id="UP000784294">
    <property type="component" value="Unassembled WGS sequence"/>
</dbReference>
<feature type="non-terminal residue" evidence="2">
    <location>
        <position position="1"/>
    </location>
</feature>
<accession>A0A448XP44</accession>
<gene>
    <name evidence="2" type="ORF">PXEA_LOCUS34864</name>
</gene>
<feature type="region of interest" description="Disordered" evidence="1">
    <location>
        <begin position="36"/>
        <end position="74"/>
    </location>
</feature>
<keyword evidence="3" id="KW-1185">Reference proteome</keyword>
<evidence type="ECO:0000313" key="2">
    <source>
        <dbReference type="EMBL" id="VEL41424.1"/>
    </source>
</evidence>
<organism evidence="2 3">
    <name type="scientific">Protopolystoma xenopodis</name>
    <dbReference type="NCBI Taxonomy" id="117903"/>
    <lineage>
        <taxon>Eukaryota</taxon>
        <taxon>Metazoa</taxon>
        <taxon>Spiralia</taxon>
        <taxon>Lophotrochozoa</taxon>
        <taxon>Platyhelminthes</taxon>
        <taxon>Monogenea</taxon>
        <taxon>Polyopisthocotylea</taxon>
        <taxon>Polystomatidea</taxon>
        <taxon>Polystomatidae</taxon>
        <taxon>Protopolystoma</taxon>
    </lineage>
</organism>
<dbReference type="EMBL" id="CAAALY010269288">
    <property type="protein sequence ID" value="VEL41424.1"/>
    <property type="molecule type" value="Genomic_DNA"/>
</dbReference>
<sequence>PGEEWTARRPKALEEEHEVATRPAGLRDKVKPVLGSADDRIEDETTTTTTTARKEVIPESTSSCHSISSSDIYT</sequence>
<feature type="region of interest" description="Disordered" evidence="1">
    <location>
        <begin position="1"/>
        <end position="22"/>
    </location>
</feature>
<evidence type="ECO:0000256" key="1">
    <source>
        <dbReference type="SAM" id="MobiDB-lite"/>
    </source>
</evidence>
<dbReference type="AlphaFoldDB" id="A0A448XP44"/>
<feature type="compositionally biased region" description="Low complexity" evidence="1">
    <location>
        <begin position="60"/>
        <end position="74"/>
    </location>
</feature>